<dbReference type="AlphaFoldDB" id="A0A2S6HJ56"/>
<evidence type="ECO:0000313" key="1">
    <source>
        <dbReference type="EMBL" id="PPK77492.1"/>
    </source>
</evidence>
<organism evidence="1 2">
    <name type="scientific">Lacrimispora xylanisolvens</name>
    <dbReference type="NCBI Taxonomy" id="384636"/>
    <lineage>
        <taxon>Bacteria</taxon>
        <taxon>Bacillati</taxon>
        <taxon>Bacillota</taxon>
        <taxon>Clostridia</taxon>
        <taxon>Lachnospirales</taxon>
        <taxon>Lachnospiraceae</taxon>
        <taxon>Lacrimispora</taxon>
    </lineage>
</organism>
<evidence type="ECO:0000313" key="2">
    <source>
        <dbReference type="Proteomes" id="UP000237749"/>
    </source>
</evidence>
<proteinExistence type="predicted"/>
<accession>A0A2S6HJ56</accession>
<sequence length="186" mass="21473">MNEVLERTEEKVVTKEFVDFMNSKILNASVKKDLTTYKENLDRFGNGNKIMAKGEGHIEKFVANNGYVKKILIENKYYLWYFDLDISYQYTSTTHGEYWACALGKCTFLNNEWGSVHPKGIMKARFVAEPSKNLQVKLEIQVDPDHNDNPGHFVRDRVIPLFREQVMNAAEEFTGLIIENLAVTLV</sequence>
<gene>
    <name evidence="1" type="ORF">BXY41_11630</name>
</gene>
<protein>
    <submittedName>
        <fullName evidence="1">Uncharacterized protein</fullName>
    </submittedName>
</protein>
<keyword evidence="2" id="KW-1185">Reference proteome</keyword>
<dbReference type="RefSeq" id="WP_104439264.1">
    <property type="nucleotide sequence ID" value="NZ_PTJA01000016.1"/>
</dbReference>
<dbReference type="Proteomes" id="UP000237749">
    <property type="component" value="Unassembled WGS sequence"/>
</dbReference>
<name>A0A2S6HJ56_9FIRM</name>
<comment type="caution">
    <text evidence="1">The sequence shown here is derived from an EMBL/GenBank/DDBJ whole genome shotgun (WGS) entry which is preliminary data.</text>
</comment>
<dbReference type="EMBL" id="PTJA01000016">
    <property type="protein sequence ID" value="PPK77492.1"/>
    <property type="molecule type" value="Genomic_DNA"/>
</dbReference>
<reference evidence="1 2" key="1">
    <citation type="submission" date="2018-02" db="EMBL/GenBank/DDBJ databases">
        <title>Genomic Encyclopedia of Archaeal and Bacterial Type Strains, Phase II (KMG-II): from individual species to whole genera.</title>
        <authorList>
            <person name="Goeker M."/>
        </authorList>
    </citation>
    <scope>NUCLEOTIDE SEQUENCE [LARGE SCALE GENOMIC DNA]</scope>
    <source>
        <strain evidence="1 2">DSM 3808</strain>
    </source>
</reference>